<dbReference type="PROSITE" id="PS51318">
    <property type="entry name" value="TAT"/>
    <property type="match status" value="1"/>
</dbReference>
<accession>A0A2U1V087</accession>
<reference evidence="7" key="1">
    <citation type="submission" date="2017-10" db="EMBL/GenBank/DDBJ databases">
        <authorList>
            <person name="Toshchakov S.V."/>
            <person name="Goeva M.A."/>
        </authorList>
    </citation>
    <scope>NUCLEOTIDE SEQUENCE [LARGE SCALE GENOMIC DNA]</scope>
    <source>
        <strain evidence="7">JR1/69-1-13</strain>
    </source>
</reference>
<dbReference type="RefSeq" id="WP_109518475.1">
    <property type="nucleotide sequence ID" value="NZ_JBHSCH010000048.1"/>
</dbReference>
<dbReference type="Gene3D" id="1.25.40.10">
    <property type="entry name" value="Tetratricopeptide repeat domain"/>
    <property type="match status" value="2"/>
</dbReference>
<dbReference type="InterPro" id="IPR051012">
    <property type="entry name" value="CellSynth/LPSAsmb/PSIAsmb"/>
</dbReference>
<proteinExistence type="predicted"/>
<dbReference type="SMART" id="SM00028">
    <property type="entry name" value="TPR"/>
    <property type="match status" value="8"/>
</dbReference>
<dbReference type="SUPFAM" id="SSF48452">
    <property type="entry name" value="TPR-like"/>
    <property type="match status" value="2"/>
</dbReference>
<dbReference type="InterPro" id="IPR011990">
    <property type="entry name" value="TPR-like_helical_dom_sf"/>
</dbReference>
<dbReference type="InterPro" id="IPR006311">
    <property type="entry name" value="TAT_signal"/>
</dbReference>
<dbReference type="EMBL" id="PDOA01000016">
    <property type="protein sequence ID" value="PWC27313.1"/>
    <property type="molecule type" value="Genomic_DNA"/>
</dbReference>
<dbReference type="PROSITE" id="PS50005">
    <property type="entry name" value="TPR"/>
    <property type="match status" value="2"/>
</dbReference>
<evidence type="ECO:0000256" key="1">
    <source>
        <dbReference type="ARBA" id="ARBA00022737"/>
    </source>
</evidence>
<dbReference type="InterPro" id="IPR019734">
    <property type="entry name" value="TPR_rpt"/>
</dbReference>
<evidence type="ECO:0000313" key="6">
    <source>
        <dbReference type="EMBL" id="PWC27313.1"/>
    </source>
</evidence>
<feature type="chain" id="PRO_5015483404" evidence="5">
    <location>
        <begin position="26"/>
        <end position="574"/>
    </location>
</feature>
<feature type="region of interest" description="Disordered" evidence="4">
    <location>
        <begin position="554"/>
        <end position="574"/>
    </location>
</feature>
<dbReference type="AlphaFoldDB" id="A0A2U1V087"/>
<dbReference type="PANTHER" id="PTHR45586">
    <property type="entry name" value="TPR REPEAT-CONTAINING PROTEIN PA4667"/>
    <property type="match status" value="1"/>
</dbReference>
<feature type="repeat" description="TPR" evidence="3">
    <location>
        <begin position="477"/>
        <end position="510"/>
    </location>
</feature>
<keyword evidence="2 3" id="KW-0802">TPR repeat</keyword>
<protein>
    <submittedName>
        <fullName evidence="6">Uncharacterized protein</fullName>
    </submittedName>
</protein>
<dbReference type="Proteomes" id="UP000245048">
    <property type="component" value="Unassembled WGS sequence"/>
</dbReference>
<feature type="signal peptide" evidence="5">
    <location>
        <begin position="1"/>
        <end position="25"/>
    </location>
</feature>
<keyword evidence="1" id="KW-0677">Repeat</keyword>
<keyword evidence="5" id="KW-0732">Signal</keyword>
<feature type="repeat" description="TPR" evidence="3">
    <location>
        <begin position="408"/>
        <end position="441"/>
    </location>
</feature>
<keyword evidence="7" id="KW-1185">Reference proteome</keyword>
<dbReference type="PANTHER" id="PTHR45586:SF14">
    <property type="entry name" value="TETRATRICOPEPTIDE TPR_2 REPEAT PROTEIN"/>
    <property type="match status" value="1"/>
</dbReference>
<sequence length="574" mass="61977">MVMLVSPRRLALLAAALLAGCAAGGAPDAAAPPGAGAPPRITAAGAYLAGRFAAAETDTASAADQLLEALRLAPEEEEVLNRAFLATVLDGRSEAVRLARRLPRSELADMLLVGADAMAGRWERAETRLRAMPRGGSGQVLQPLLLAWAQAGRGATDAALATLRPQIEGNRLRGLAALHAAMIADLANRPREAEQLARIALAETADLNLRLVQVVAGILERGGKSVEAMRLVDSVTASGDELSLYSTPEERRRLLRGRAVASAVEGMAEAQLALASALRGQAAPDLTLLLARLSLRLRPDFAPAMLLAADALAEERHPESALAVLRDVPRDDPLAPLVALRRATLLDRLDRPEEAIATLRRLAEQRPQSLQPQARLGDLLRGRERWAESAEAYTAALARVPQPGREHWPLFYARGIALERAGRWEQAEADFQRALALSPEQPYVLNYLGYTWVEHGTRLPEARAMLERAAELRPQDGNIADSLGWALYKLGDLPAAIRWMEKAVELESRNSVINDHLGDVYWAAGRRVEAQYQWRRALTLEPEPGDAPRIAAKLRDGLDTAATPAASTPATTPR</sequence>
<name>A0A2U1V087_9PROT</name>
<dbReference type="OrthoDB" id="9766710at2"/>
<evidence type="ECO:0000256" key="5">
    <source>
        <dbReference type="SAM" id="SignalP"/>
    </source>
</evidence>
<evidence type="ECO:0000313" key="7">
    <source>
        <dbReference type="Proteomes" id="UP000245048"/>
    </source>
</evidence>
<evidence type="ECO:0000256" key="4">
    <source>
        <dbReference type="SAM" id="MobiDB-lite"/>
    </source>
</evidence>
<gene>
    <name evidence="6" type="ORF">CR165_18755</name>
</gene>
<evidence type="ECO:0000256" key="3">
    <source>
        <dbReference type="PROSITE-ProRule" id="PRU00339"/>
    </source>
</evidence>
<organism evidence="6 7">
    <name type="scientific">Teichococcus aestuarii</name>
    <dbReference type="NCBI Taxonomy" id="568898"/>
    <lineage>
        <taxon>Bacteria</taxon>
        <taxon>Pseudomonadati</taxon>
        <taxon>Pseudomonadota</taxon>
        <taxon>Alphaproteobacteria</taxon>
        <taxon>Acetobacterales</taxon>
        <taxon>Roseomonadaceae</taxon>
        <taxon>Roseomonas</taxon>
    </lineage>
</organism>
<dbReference type="Pfam" id="PF13432">
    <property type="entry name" value="TPR_16"/>
    <property type="match status" value="3"/>
</dbReference>
<feature type="compositionally biased region" description="Low complexity" evidence="4">
    <location>
        <begin position="560"/>
        <end position="574"/>
    </location>
</feature>
<evidence type="ECO:0000256" key="2">
    <source>
        <dbReference type="ARBA" id="ARBA00022803"/>
    </source>
</evidence>
<comment type="caution">
    <text evidence="6">The sequence shown here is derived from an EMBL/GenBank/DDBJ whole genome shotgun (WGS) entry which is preliminary data.</text>
</comment>